<evidence type="ECO:0000313" key="4">
    <source>
        <dbReference type="Proteomes" id="UP000813824"/>
    </source>
</evidence>
<evidence type="ECO:0000256" key="1">
    <source>
        <dbReference type="ARBA" id="ARBA00022723"/>
    </source>
</evidence>
<dbReference type="GO" id="GO:0006749">
    <property type="term" value="P:glutathione metabolic process"/>
    <property type="evidence" value="ECO:0007669"/>
    <property type="project" value="InterPro"/>
</dbReference>
<dbReference type="CDD" id="cd07724">
    <property type="entry name" value="POD-like_MBL-fold"/>
    <property type="match status" value="1"/>
</dbReference>
<dbReference type="PANTHER" id="PTHR43084">
    <property type="entry name" value="PERSULFIDE DIOXYGENASE ETHE1"/>
    <property type="match status" value="1"/>
</dbReference>
<dbReference type="Proteomes" id="UP000813824">
    <property type="component" value="Unassembled WGS sequence"/>
</dbReference>
<evidence type="ECO:0000259" key="2">
    <source>
        <dbReference type="SMART" id="SM00849"/>
    </source>
</evidence>
<feature type="domain" description="Metallo-beta-lactamase" evidence="2">
    <location>
        <begin position="99"/>
        <end position="290"/>
    </location>
</feature>
<organism evidence="3 4">
    <name type="scientific">Cristinia sonorae</name>
    <dbReference type="NCBI Taxonomy" id="1940300"/>
    <lineage>
        <taxon>Eukaryota</taxon>
        <taxon>Fungi</taxon>
        <taxon>Dikarya</taxon>
        <taxon>Basidiomycota</taxon>
        <taxon>Agaricomycotina</taxon>
        <taxon>Agaricomycetes</taxon>
        <taxon>Agaricomycetidae</taxon>
        <taxon>Agaricales</taxon>
        <taxon>Pleurotineae</taxon>
        <taxon>Stephanosporaceae</taxon>
        <taxon>Cristinia</taxon>
    </lineage>
</organism>
<dbReference type="Gene3D" id="3.60.15.10">
    <property type="entry name" value="Ribonuclease Z/Hydroxyacylglutathione hydrolase-like"/>
    <property type="match status" value="1"/>
</dbReference>
<name>A0A8K0UHA0_9AGAR</name>
<dbReference type="GO" id="GO:0050313">
    <property type="term" value="F:sulfur dioxygenase activity"/>
    <property type="evidence" value="ECO:0007669"/>
    <property type="project" value="InterPro"/>
</dbReference>
<dbReference type="InterPro" id="IPR036866">
    <property type="entry name" value="RibonucZ/Hydroxyglut_hydro"/>
</dbReference>
<gene>
    <name evidence="3" type="ORF">BXZ70DRAFT_958109</name>
</gene>
<dbReference type="InterPro" id="IPR001279">
    <property type="entry name" value="Metallo-B-lactamas"/>
</dbReference>
<dbReference type="OrthoDB" id="449487at2759"/>
<dbReference type="AlphaFoldDB" id="A0A8K0UHA0"/>
<comment type="caution">
    <text evidence="3">The sequence shown here is derived from an EMBL/GenBank/DDBJ whole genome shotgun (WGS) entry which is preliminary data.</text>
</comment>
<sequence>MYPRLPRNISLSAIARTQGRVHWHKASLPRTSRSLKLAPSQRLIGSLRMSTSSICSQSTTSDASSSRIANVPPTEPWRCHFEFDDETPTIYTFFEKMTSTWQYVVADMKQGEAIVIDPVLDYDPASGKVSTATADGLLSFARSMGLTITGIMETHAHADHLTAAHYMKEALGGNVPVGIGARIDQVQKTFAPMYGMDDPNMFQNTFDTLFHDDEPIRVGSFIGKVIHLPGHTPDHVGYVIGKAVFAGDSIFNPDVGSARADFPGGDVHDLYTSMKRLLSLPEDYRLFVGHDYPSGRDQTCSATVHEQRLRNKHVTIGTAEAEFAQWRKARDSVLGAPRLLHPSLQVNIRGGRLPPPDAEGRVWFKTPIVKPVEVKI</sequence>
<dbReference type="GO" id="GO:0046872">
    <property type="term" value="F:metal ion binding"/>
    <property type="evidence" value="ECO:0007669"/>
    <property type="project" value="UniProtKB-KW"/>
</dbReference>
<dbReference type="InterPro" id="IPR044528">
    <property type="entry name" value="POD-like_MBL-fold"/>
</dbReference>
<dbReference type="PANTHER" id="PTHR43084:SF1">
    <property type="entry name" value="PERSULFIDE DIOXYGENASE ETHE1, MITOCHONDRIAL"/>
    <property type="match status" value="1"/>
</dbReference>
<keyword evidence="4" id="KW-1185">Reference proteome</keyword>
<proteinExistence type="predicted"/>
<dbReference type="SUPFAM" id="SSF56281">
    <property type="entry name" value="Metallo-hydrolase/oxidoreductase"/>
    <property type="match status" value="1"/>
</dbReference>
<dbReference type="EMBL" id="JAEVFJ010000047">
    <property type="protein sequence ID" value="KAH8083780.1"/>
    <property type="molecule type" value="Genomic_DNA"/>
</dbReference>
<evidence type="ECO:0000313" key="3">
    <source>
        <dbReference type="EMBL" id="KAH8083780.1"/>
    </source>
</evidence>
<dbReference type="GO" id="GO:0070813">
    <property type="term" value="P:hydrogen sulfide metabolic process"/>
    <property type="evidence" value="ECO:0007669"/>
    <property type="project" value="TreeGrafter"/>
</dbReference>
<dbReference type="Pfam" id="PF00753">
    <property type="entry name" value="Lactamase_B"/>
    <property type="match status" value="1"/>
</dbReference>
<keyword evidence="1" id="KW-0479">Metal-binding</keyword>
<protein>
    <submittedName>
        <fullName evidence="3">Metallo-hydrolase/oxidoreductase</fullName>
    </submittedName>
</protein>
<reference evidence="3" key="1">
    <citation type="journal article" date="2021" name="New Phytol.">
        <title>Evolutionary innovations through gain and loss of genes in the ectomycorrhizal Boletales.</title>
        <authorList>
            <person name="Wu G."/>
            <person name="Miyauchi S."/>
            <person name="Morin E."/>
            <person name="Kuo A."/>
            <person name="Drula E."/>
            <person name="Varga T."/>
            <person name="Kohler A."/>
            <person name="Feng B."/>
            <person name="Cao Y."/>
            <person name="Lipzen A."/>
            <person name="Daum C."/>
            <person name="Hundley H."/>
            <person name="Pangilinan J."/>
            <person name="Johnson J."/>
            <person name="Barry K."/>
            <person name="LaButti K."/>
            <person name="Ng V."/>
            <person name="Ahrendt S."/>
            <person name="Min B."/>
            <person name="Choi I.G."/>
            <person name="Park H."/>
            <person name="Plett J.M."/>
            <person name="Magnuson J."/>
            <person name="Spatafora J.W."/>
            <person name="Nagy L.G."/>
            <person name="Henrissat B."/>
            <person name="Grigoriev I.V."/>
            <person name="Yang Z.L."/>
            <person name="Xu J."/>
            <person name="Martin F.M."/>
        </authorList>
    </citation>
    <scope>NUCLEOTIDE SEQUENCE</scope>
    <source>
        <strain evidence="3">KKN 215</strain>
    </source>
</reference>
<accession>A0A8K0UHA0</accession>
<dbReference type="SMART" id="SM00849">
    <property type="entry name" value="Lactamase_B"/>
    <property type="match status" value="1"/>
</dbReference>
<dbReference type="InterPro" id="IPR051682">
    <property type="entry name" value="Mito_Persulfide_Diox"/>
</dbReference>